<evidence type="ECO:0000313" key="11">
    <source>
        <dbReference type="Proteomes" id="UP000295765"/>
    </source>
</evidence>
<feature type="domain" description="Integral membrane protein YccS N-terminal" evidence="8">
    <location>
        <begin position="71"/>
        <end position="339"/>
    </location>
</feature>
<proteinExistence type="inferred from homology"/>
<keyword evidence="2" id="KW-1003">Cell membrane</keyword>
<protein>
    <submittedName>
        <fullName evidence="10">Putative membrane protein YccC</fullName>
    </submittedName>
</protein>
<dbReference type="InterPro" id="IPR049453">
    <property type="entry name" value="Memb_transporter_dom"/>
</dbReference>
<name>A0A4R2L5H2_9GAMM</name>
<dbReference type="PANTHER" id="PTHR30509:SF8">
    <property type="entry name" value="INNER MEMBRANE PROTEIN YCCS"/>
    <property type="match status" value="1"/>
</dbReference>
<dbReference type="Proteomes" id="UP000295765">
    <property type="component" value="Unassembled WGS sequence"/>
</dbReference>
<comment type="caution">
    <text evidence="10">The sequence shown here is derived from an EMBL/GenBank/DDBJ whole genome shotgun (WGS) entry which is preliminary data.</text>
</comment>
<feature type="transmembrane region" description="Helical" evidence="7">
    <location>
        <begin position="469"/>
        <end position="487"/>
    </location>
</feature>
<dbReference type="GO" id="GO:0005886">
    <property type="term" value="C:plasma membrane"/>
    <property type="evidence" value="ECO:0007669"/>
    <property type="project" value="UniProtKB-SubCell"/>
</dbReference>
<feature type="transmembrane region" description="Helical" evidence="7">
    <location>
        <begin position="92"/>
        <end position="110"/>
    </location>
</feature>
<dbReference type="EMBL" id="SLWY01000010">
    <property type="protein sequence ID" value="TCO81062.1"/>
    <property type="molecule type" value="Genomic_DNA"/>
</dbReference>
<evidence type="ECO:0000256" key="5">
    <source>
        <dbReference type="ARBA" id="ARBA00023136"/>
    </source>
</evidence>
<feature type="transmembrane region" description="Helical" evidence="7">
    <location>
        <begin position="419"/>
        <end position="437"/>
    </location>
</feature>
<accession>A0A4R2L5H2</accession>
<feature type="transmembrane region" description="Helical" evidence="7">
    <location>
        <begin position="444"/>
        <end position="463"/>
    </location>
</feature>
<evidence type="ECO:0000256" key="2">
    <source>
        <dbReference type="ARBA" id="ARBA00022475"/>
    </source>
</evidence>
<dbReference type="PANTHER" id="PTHR30509">
    <property type="entry name" value="P-HYDROXYBENZOIC ACID EFFLUX PUMP SUBUNIT-RELATED"/>
    <property type="match status" value="1"/>
</dbReference>
<evidence type="ECO:0000256" key="7">
    <source>
        <dbReference type="SAM" id="Phobius"/>
    </source>
</evidence>
<dbReference type="OrthoDB" id="8670769at2"/>
<evidence type="ECO:0000256" key="4">
    <source>
        <dbReference type="ARBA" id="ARBA00022989"/>
    </source>
</evidence>
<feature type="transmembrane region" description="Helical" evidence="7">
    <location>
        <begin position="141"/>
        <end position="162"/>
    </location>
</feature>
<feature type="transmembrane region" description="Helical" evidence="7">
    <location>
        <begin position="117"/>
        <end position="135"/>
    </location>
</feature>
<reference evidence="10 11" key="1">
    <citation type="submission" date="2019-03" db="EMBL/GenBank/DDBJ databases">
        <title>Genomic Encyclopedia of Type Strains, Phase IV (KMG-IV): sequencing the most valuable type-strain genomes for metagenomic binning, comparative biology and taxonomic classification.</title>
        <authorList>
            <person name="Goeker M."/>
        </authorList>
    </citation>
    <scope>NUCLEOTIDE SEQUENCE [LARGE SCALE GENOMIC DNA]</scope>
    <source>
        <strain evidence="10 11">DSM 25287</strain>
    </source>
</reference>
<gene>
    <name evidence="10" type="ORF">EV699_11087</name>
</gene>
<feature type="domain" description="Integral membrane bound transporter" evidence="9">
    <location>
        <begin position="408"/>
        <end position="530"/>
    </location>
</feature>
<evidence type="ECO:0000313" key="10">
    <source>
        <dbReference type="EMBL" id="TCO81062.1"/>
    </source>
</evidence>
<comment type="similarity">
    <text evidence="6">Belongs to the YccS/YhfK family.</text>
</comment>
<evidence type="ECO:0000256" key="6">
    <source>
        <dbReference type="ARBA" id="ARBA00043993"/>
    </source>
</evidence>
<dbReference type="AlphaFoldDB" id="A0A4R2L5H2"/>
<evidence type="ECO:0000256" key="3">
    <source>
        <dbReference type="ARBA" id="ARBA00022692"/>
    </source>
</evidence>
<keyword evidence="11" id="KW-1185">Reference proteome</keyword>
<dbReference type="Pfam" id="PF12805">
    <property type="entry name" value="FUSC-like"/>
    <property type="match status" value="1"/>
</dbReference>
<keyword evidence="4 7" id="KW-1133">Transmembrane helix</keyword>
<evidence type="ECO:0000259" key="8">
    <source>
        <dbReference type="Pfam" id="PF12805"/>
    </source>
</evidence>
<dbReference type="InterPro" id="IPR032692">
    <property type="entry name" value="YccS_N"/>
</dbReference>
<evidence type="ECO:0000256" key="1">
    <source>
        <dbReference type="ARBA" id="ARBA00004651"/>
    </source>
</evidence>
<comment type="subcellular location">
    <subcellularLocation>
        <location evidence="1">Cell membrane</location>
        <topology evidence="1">Multi-pass membrane protein</topology>
    </subcellularLocation>
</comment>
<dbReference type="Pfam" id="PF13515">
    <property type="entry name" value="FUSC_2"/>
    <property type="match status" value="1"/>
</dbReference>
<keyword evidence="5 7" id="KW-0472">Membrane</keyword>
<sequence>MTRTQQIARFLHGHYFHAGLRCGLGVFGPALALAALWGDAHAAMAVAIGAFCASVLDQPGPLRHKRNEMLASTACGAFALVVTSLAAPWPWLLGAVVVALGFAASMLVAWGRRAAMIGFAALLMMAISVDGHVPPADVPHAVLLFLAGGVGYTLFTLALCGYRAHRGGQQALAAALIELARYVRIKARFYDPETLLENAYRALLRQQGVVAETQQVARDVVLRAGRQPHERERRLLALHGAMIDLYEYVVSAQTDYELLRRHFGGADVMLFLRDLVQELADELDAIAYAVVRDRPSRPQARQRAELPAIELALERLEQDPAADVEARMALRATFNKVRAAIGIVARLHAATDPRTPAAAGDDAPRLDFAPFLSQQGYTLAALRRHGRWQSPVLRHAVRSALALGTGFVLAELLPALSHRYWVLLTIVIILKPSFGLTRQRNLDRLIGTAAGCLAAVAVLHFVHSPALQVAIMFVCLVLGVSLLTVAYRYSAMCTCMLVLLQFNVLMPGSVAVVGERIVDTAVGSALALVFSYLLPHWEHRTLPQLAAAVLAANRGYLDAALALYLRPQDGDAAYRLARRGVHVAVANLGGAFERMLHEPRPQQHGVTWLYNFVLQNYLLASQIAGLAVFAATRAGTVDAATREHLLVPALGAARAALERAERRLGQAADAAAPSPPLQAPPSAPHALVRRLRLIGEAAAGIERGVGAFAAHG</sequence>
<evidence type="ECO:0000259" key="9">
    <source>
        <dbReference type="Pfam" id="PF13515"/>
    </source>
</evidence>
<organism evidence="10 11">
    <name type="scientific">Plasticicumulans lactativorans</name>
    <dbReference type="NCBI Taxonomy" id="1133106"/>
    <lineage>
        <taxon>Bacteria</taxon>
        <taxon>Pseudomonadati</taxon>
        <taxon>Pseudomonadota</taxon>
        <taxon>Gammaproteobacteria</taxon>
        <taxon>Candidatus Competibacteraceae</taxon>
        <taxon>Plasticicumulans</taxon>
    </lineage>
</organism>
<feature type="transmembrane region" description="Helical" evidence="7">
    <location>
        <begin position="12"/>
        <end position="34"/>
    </location>
</feature>
<keyword evidence="3 7" id="KW-0812">Transmembrane</keyword>
<dbReference type="RefSeq" id="WP_132542260.1">
    <property type="nucleotide sequence ID" value="NZ_SLWY01000010.1"/>
</dbReference>